<feature type="transmembrane region" description="Helical" evidence="1">
    <location>
        <begin position="135"/>
        <end position="152"/>
    </location>
</feature>
<gene>
    <name evidence="3" type="ORF">C1752_06666</name>
</gene>
<evidence type="ECO:0000313" key="4">
    <source>
        <dbReference type="Proteomes" id="UP000248857"/>
    </source>
</evidence>
<dbReference type="EMBL" id="PQWO01000018">
    <property type="protein sequence ID" value="PZD71387.1"/>
    <property type="molecule type" value="Genomic_DNA"/>
</dbReference>
<dbReference type="Proteomes" id="UP000248857">
    <property type="component" value="Unassembled WGS sequence"/>
</dbReference>
<feature type="transmembrane region" description="Helical" evidence="1">
    <location>
        <begin position="164"/>
        <end position="186"/>
    </location>
</feature>
<feature type="transmembrane region" description="Helical" evidence="1">
    <location>
        <begin position="82"/>
        <end position="102"/>
    </location>
</feature>
<comment type="caution">
    <text evidence="3">The sequence shown here is derived from an EMBL/GenBank/DDBJ whole genome shotgun (WGS) entry which is preliminary data.</text>
</comment>
<sequence>MSLPPDIETLPAAPQSLLGVFLRFLRRPVYSERLYPSPNRRAILSDILRLYSLMIAVLIPILLMVSAARGQVGASEDPISDFLQKTPLLVLVLAVVVGAPLLEEMMFRLPLRFSAFNISLPLTFLLLAINVGNPGLRFLFAVAVGLLVRYLLHHRVQRAAGHAFYAKYIGWIIYGSALLFGAIHIFNFDAKTYVVAPLIVMPQITAGIFFAFIRLRHGFWWAVFAHGFHNFCAIFPLSLMKFGSAGLQANGFSDLEQVTLTPVDYVLLASLLIFIGGGLFLCLRSVAQMLTEWRLERRAAKLSLKT</sequence>
<evidence type="ECO:0000259" key="2">
    <source>
        <dbReference type="Pfam" id="PF02517"/>
    </source>
</evidence>
<evidence type="ECO:0000256" key="1">
    <source>
        <dbReference type="SAM" id="Phobius"/>
    </source>
</evidence>
<accession>A0A2W1JR96</accession>
<dbReference type="GO" id="GO:0080120">
    <property type="term" value="P:CAAX-box protein maturation"/>
    <property type="evidence" value="ECO:0007669"/>
    <property type="project" value="UniProtKB-ARBA"/>
</dbReference>
<feature type="transmembrane region" description="Helical" evidence="1">
    <location>
        <begin position="192"/>
        <end position="212"/>
    </location>
</feature>
<proteinExistence type="predicted"/>
<dbReference type="InterPro" id="IPR003675">
    <property type="entry name" value="Rce1/LyrA-like_dom"/>
</dbReference>
<feature type="transmembrane region" description="Helical" evidence="1">
    <location>
        <begin position="50"/>
        <end position="70"/>
    </location>
</feature>
<keyword evidence="1" id="KW-0812">Transmembrane</keyword>
<feature type="domain" description="CAAX prenyl protease 2/Lysostaphin resistance protein A-like" evidence="2">
    <location>
        <begin position="88"/>
        <end position="231"/>
    </location>
</feature>
<keyword evidence="1" id="KW-0472">Membrane</keyword>
<organism evidence="3 4">
    <name type="scientific">Acaryochloris thomasi RCC1774</name>
    <dbReference type="NCBI Taxonomy" id="1764569"/>
    <lineage>
        <taxon>Bacteria</taxon>
        <taxon>Bacillati</taxon>
        <taxon>Cyanobacteriota</taxon>
        <taxon>Cyanophyceae</taxon>
        <taxon>Acaryochloridales</taxon>
        <taxon>Acaryochloridaceae</taxon>
        <taxon>Acaryochloris</taxon>
        <taxon>Acaryochloris thomasi</taxon>
    </lineage>
</organism>
<feature type="transmembrane region" description="Helical" evidence="1">
    <location>
        <begin position="219"/>
        <end position="239"/>
    </location>
</feature>
<dbReference type="Pfam" id="PF02517">
    <property type="entry name" value="Rce1-like"/>
    <property type="match status" value="1"/>
</dbReference>
<feature type="transmembrane region" description="Helical" evidence="1">
    <location>
        <begin position="109"/>
        <end position="129"/>
    </location>
</feature>
<dbReference type="OrthoDB" id="847268at2"/>
<dbReference type="AlphaFoldDB" id="A0A2W1JR96"/>
<keyword evidence="1" id="KW-1133">Transmembrane helix</keyword>
<name>A0A2W1JR96_9CYAN</name>
<dbReference type="GO" id="GO:0004175">
    <property type="term" value="F:endopeptidase activity"/>
    <property type="evidence" value="ECO:0007669"/>
    <property type="project" value="UniProtKB-ARBA"/>
</dbReference>
<reference evidence="3 4" key="1">
    <citation type="journal article" date="2018" name="Sci. Rep.">
        <title>A novel species of the marine cyanobacterium Acaryochloris with a unique pigment content and lifestyle.</title>
        <authorList>
            <person name="Partensky F."/>
            <person name="Six C."/>
            <person name="Ratin M."/>
            <person name="Garczarek L."/>
            <person name="Vaulot D."/>
            <person name="Probert I."/>
            <person name="Calteau A."/>
            <person name="Gourvil P."/>
            <person name="Marie D."/>
            <person name="Grebert T."/>
            <person name="Bouchier C."/>
            <person name="Le Panse S."/>
            <person name="Gachenot M."/>
            <person name="Rodriguez F."/>
            <person name="Garrido J.L."/>
        </authorList>
    </citation>
    <scope>NUCLEOTIDE SEQUENCE [LARGE SCALE GENOMIC DNA]</scope>
    <source>
        <strain evidence="3 4">RCC1774</strain>
    </source>
</reference>
<feature type="transmembrane region" description="Helical" evidence="1">
    <location>
        <begin position="265"/>
        <end position="287"/>
    </location>
</feature>
<protein>
    <recommendedName>
        <fullName evidence="2">CAAX prenyl protease 2/Lysostaphin resistance protein A-like domain-containing protein</fullName>
    </recommendedName>
</protein>
<dbReference type="RefSeq" id="WP_110988166.1">
    <property type="nucleotide sequence ID" value="NZ_CAWNWM010000018.1"/>
</dbReference>
<evidence type="ECO:0000313" key="3">
    <source>
        <dbReference type="EMBL" id="PZD71387.1"/>
    </source>
</evidence>
<keyword evidence="4" id="KW-1185">Reference proteome</keyword>